<gene>
    <name evidence="6" type="ORF">GCM10009843_15210</name>
</gene>
<protein>
    <submittedName>
        <fullName evidence="6">Iron-siderophore ABC transporter substrate-binding protein</fullName>
    </submittedName>
</protein>
<evidence type="ECO:0000259" key="5">
    <source>
        <dbReference type="PROSITE" id="PS50983"/>
    </source>
</evidence>
<dbReference type="RefSeq" id="WP_344303079.1">
    <property type="nucleotide sequence ID" value="NZ_BAAAQQ010000007.1"/>
</dbReference>
<keyword evidence="4" id="KW-0732">Signal</keyword>
<reference evidence="6 7" key="1">
    <citation type="journal article" date="2019" name="Int. J. Syst. Evol. Microbiol.">
        <title>The Global Catalogue of Microorganisms (GCM) 10K type strain sequencing project: providing services to taxonomists for standard genome sequencing and annotation.</title>
        <authorList>
            <consortium name="The Broad Institute Genomics Platform"/>
            <consortium name="The Broad Institute Genome Sequencing Center for Infectious Disease"/>
            <person name="Wu L."/>
            <person name="Ma J."/>
        </authorList>
    </citation>
    <scope>NUCLEOTIDE SEQUENCE [LARGE SCALE GENOMIC DNA]</scope>
    <source>
        <strain evidence="6 7">JCM 16021</strain>
    </source>
</reference>
<organism evidence="6 7">
    <name type="scientific">Nocardioides bigeumensis</name>
    <dbReference type="NCBI Taxonomy" id="433657"/>
    <lineage>
        <taxon>Bacteria</taxon>
        <taxon>Bacillati</taxon>
        <taxon>Actinomycetota</taxon>
        <taxon>Actinomycetes</taxon>
        <taxon>Propionibacteriales</taxon>
        <taxon>Nocardioidaceae</taxon>
        <taxon>Nocardioides</taxon>
    </lineage>
</organism>
<name>A0ABN2Y2F6_9ACTN</name>
<dbReference type="InterPro" id="IPR051313">
    <property type="entry name" value="Bact_iron-sidero_bind"/>
</dbReference>
<accession>A0ABN2Y2F6</accession>
<dbReference type="SUPFAM" id="SSF53807">
    <property type="entry name" value="Helical backbone' metal receptor"/>
    <property type="match status" value="1"/>
</dbReference>
<evidence type="ECO:0000313" key="7">
    <source>
        <dbReference type="Proteomes" id="UP001500575"/>
    </source>
</evidence>
<comment type="similarity">
    <text evidence="2">Belongs to the bacterial solute-binding protein 8 family.</text>
</comment>
<proteinExistence type="inferred from homology"/>
<dbReference type="InterPro" id="IPR002491">
    <property type="entry name" value="ABC_transptr_periplasmic_BD"/>
</dbReference>
<dbReference type="PANTHER" id="PTHR30532">
    <property type="entry name" value="IRON III DICITRATE-BINDING PERIPLASMIC PROTEIN"/>
    <property type="match status" value="1"/>
</dbReference>
<feature type="domain" description="Fe/B12 periplasmic-binding" evidence="5">
    <location>
        <begin position="91"/>
        <end position="366"/>
    </location>
</feature>
<dbReference type="PROSITE" id="PS51318">
    <property type="entry name" value="TAT"/>
    <property type="match status" value="1"/>
</dbReference>
<comment type="subcellular location">
    <subcellularLocation>
        <location evidence="1">Cell envelope</location>
    </subcellularLocation>
</comment>
<dbReference type="Gene3D" id="3.40.50.1980">
    <property type="entry name" value="Nitrogenase molybdenum iron protein domain"/>
    <property type="match status" value="2"/>
</dbReference>
<evidence type="ECO:0000256" key="3">
    <source>
        <dbReference type="ARBA" id="ARBA00022448"/>
    </source>
</evidence>
<dbReference type="PROSITE" id="PS50983">
    <property type="entry name" value="FE_B12_PBP"/>
    <property type="match status" value="1"/>
</dbReference>
<dbReference type="PANTHER" id="PTHR30532:SF24">
    <property type="entry name" value="FERRIC ENTEROBACTIN-BINDING PERIPLASMIC PROTEIN FEPB"/>
    <property type="match status" value="1"/>
</dbReference>
<evidence type="ECO:0000256" key="1">
    <source>
        <dbReference type="ARBA" id="ARBA00004196"/>
    </source>
</evidence>
<sequence>MTRPDRSKTSLTSGPLTRGLVTGVHRRGFLTAIGGGFAAVTLAACTNDANDPVAADPDPSDPGDTESAPAAFPVTVSHRFGETTIESAPQRVLALGQTDCDPLVALGVTPIAIGSFLDDWYDPIFPWNETGLGQDMKQVRFYDLEFEKIAALAPDLITMVSGGISKKDYETLTEIAPVVGPPEGYQDSAVPYGPHTLLIGRAVGKEAEAQAAVDALDAQFAQIREEHPEWEGLTAVHAESYTGAFYVLGENAPRTTFLTSVGFAAAPELSEITGDEYSKEISAEELDLVGGLDLVVWTTDEGAIPDLQADPVVSRLASVKNGNVVWTTYTKDASFFWAMDWATVLSGPHAIETGLPLIEAALAGESPVAEDGA</sequence>
<dbReference type="EMBL" id="BAAAQQ010000007">
    <property type="protein sequence ID" value="GAA2121174.1"/>
    <property type="molecule type" value="Genomic_DNA"/>
</dbReference>
<evidence type="ECO:0000256" key="4">
    <source>
        <dbReference type="ARBA" id="ARBA00022729"/>
    </source>
</evidence>
<keyword evidence="3" id="KW-0813">Transport</keyword>
<keyword evidence="7" id="KW-1185">Reference proteome</keyword>
<dbReference type="Pfam" id="PF01497">
    <property type="entry name" value="Peripla_BP_2"/>
    <property type="match status" value="1"/>
</dbReference>
<comment type="caution">
    <text evidence="6">The sequence shown here is derived from an EMBL/GenBank/DDBJ whole genome shotgun (WGS) entry which is preliminary data.</text>
</comment>
<dbReference type="Proteomes" id="UP001500575">
    <property type="component" value="Unassembled WGS sequence"/>
</dbReference>
<dbReference type="InterPro" id="IPR006311">
    <property type="entry name" value="TAT_signal"/>
</dbReference>
<evidence type="ECO:0000313" key="6">
    <source>
        <dbReference type="EMBL" id="GAA2121174.1"/>
    </source>
</evidence>
<evidence type="ECO:0000256" key="2">
    <source>
        <dbReference type="ARBA" id="ARBA00008814"/>
    </source>
</evidence>